<evidence type="ECO:0000313" key="5">
    <source>
        <dbReference type="EMBL" id="QAY63716.1"/>
    </source>
</evidence>
<accession>A0A4P6EMX1</accession>
<dbReference type="PANTHER" id="PTHR47235">
    <property type="entry name" value="BLR6548 PROTEIN"/>
    <property type="match status" value="1"/>
</dbReference>
<evidence type="ECO:0000259" key="4">
    <source>
        <dbReference type="Pfam" id="PF13458"/>
    </source>
</evidence>
<dbReference type="PANTHER" id="PTHR47235:SF1">
    <property type="entry name" value="BLR6548 PROTEIN"/>
    <property type="match status" value="1"/>
</dbReference>
<name>A0A4P6EMX1_9MICO</name>
<dbReference type="OrthoDB" id="26870at2"/>
<dbReference type="EMBL" id="CP035495">
    <property type="protein sequence ID" value="QAY63716.1"/>
    <property type="molecule type" value="Genomic_DNA"/>
</dbReference>
<keyword evidence="6" id="KW-1185">Reference proteome</keyword>
<feature type="region of interest" description="Disordered" evidence="3">
    <location>
        <begin position="149"/>
        <end position="185"/>
    </location>
</feature>
<feature type="region of interest" description="Disordered" evidence="3">
    <location>
        <begin position="27"/>
        <end position="54"/>
    </location>
</feature>
<gene>
    <name evidence="5" type="ORF">ET495_11185</name>
</gene>
<evidence type="ECO:0000313" key="6">
    <source>
        <dbReference type="Proteomes" id="UP000291758"/>
    </source>
</evidence>
<proteinExistence type="inferred from homology"/>
<dbReference type="KEGG" id="xyl:ET495_11185"/>
<feature type="compositionally biased region" description="Basic residues" evidence="3">
    <location>
        <begin position="149"/>
        <end position="170"/>
    </location>
</feature>
<feature type="domain" description="Leucine-binding protein" evidence="4">
    <location>
        <begin position="195"/>
        <end position="521"/>
    </location>
</feature>
<evidence type="ECO:0000256" key="2">
    <source>
        <dbReference type="ARBA" id="ARBA00022729"/>
    </source>
</evidence>
<protein>
    <recommendedName>
        <fullName evidence="4">Leucine-binding protein domain-containing protein</fullName>
    </recommendedName>
</protein>
<dbReference type="SUPFAM" id="SSF53822">
    <property type="entry name" value="Periplasmic binding protein-like I"/>
    <property type="match status" value="1"/>
</dbReference>
<keyword evidence="2" id="KW-0732">Signal</keyword>
<sequence length="553" mass="59947">MVRTLARHLQRHERAVDRRLEVGERSDPLERCDRPGRGRVREGHLSPPEGPIDSDVTEVTAILAGTRPGLARPSITAHRRARNDNRRSRRCNPAVCPLRFPGAGRACVHARPRYEGVLTDESHPQGCGPARRRDAHPLRLRLRDRLRQHRRRAGRQGRRHRVRPWHRREGHGRADQGRGGRHGVGRRGLLVLPKSAKAYFDCVNDNGGINGRPIQFEFGDDALDPTKTAQLAAGYAADTDVVALVGDATFVGCDVANVEYAKAGLYSITGVGVPQACFESSNIAPVNAGPRTSALHVVQYFERQGQADTFFAIGLNTRGNGDWVADGIAKYAKEAGIDLVGNVLSDPAESNFLPLVSQVKQAAPASLVIADPAPITASILAAAEQQDAKGDIPWACTASCYDAQFGTQIGDYWEGFVANSELALVTADGKDSNAWRAGMDQYAAPDAPRDTFSQAGWLAAKIFVDALLPLDADTLDRTTVSDALLGVKGYTSDLLCSPWYFGVADEHHANHATRMAKIENGQYVELEGCQDVADPDMAGILEREQSEGLLVAG</sequence>
<dbReference type="InterPro" id="IPR028082">
    <property type="entry name" value="Peripla_BP_I"/>
</dbReference>
<dbReference type="CDD" id="cd06341">
    <property type="entry name" value="PBP1_ABC_ligand_binding-like"/>
    <property type="match status" value="1"/>
</dbReference>
<organism evidence="5 6">
    <name type="scientific">Xylanimonas allomyrinae</name>
    <dbReference type="NCBI Taxonomy" id="2509459"/>
    <lineage>
        <taxon>Bacteria</taxon>
        <taxon>Bacillati</taxon>
        <taxon>Actinomycetota</taxon>
        <taxon>Actinomycetes</taxon>
        <taxon>Micrococcales</taxon>
        <taxon>Promicromonosporaceae</taxon>
        <taxon>Xylanimonas</taxon>
    </lineage>
</organism>
<feature type="compositionally biased region" description="Basic and acidic residues" evidence="3">
    <location>
        <begin position="27"/>
        <end position="44"/>
    </location>
</feature>
<dbReference type="Proteomes" id="UP000291758">
    <property type="component" value="Chromosome"/>
</dbReference>
<evidence type="ECO:0000256" key="3">
    <source>
        <dbReference type="SAM" id="MobiDB-lite"/>
    </source>
</evidence>
<dbReference type="Gene3D" id="3.40.50.2300">
    <property type="match status" value="2"/>
</dbReference>
<dbReference type="Pfam" id="PF13458">
    <property type="entry name" value="Peripla_BP_6"/>
    <property type="match status" value="1"/>
</dbReference>
<reference evidence="5 6" key="1">
    <citation type="submission" date="2019-01" db="EMBL/GenBank/DDBJ databases">
        <title>Genome sequencing of strain 2JSPR-7.</title>
        <authorList>
            <person name="Heo J."/>
            <person name="Kim S.-J."/>
            <person name="Kim J.-S."/>
            <person name="Hong S.-B."/>
            <person name="Kwon S.-W."/>
        </authorList>
    </citation>
    <scope>NUCLEOTIDE SEQUENCE [LARGE SCALE GENOMIC DNA]</scope>
    <source>
        <strain evidence="5 6">2JSPR-7</strain>
    </source>
</reference>
<comment type="similarity">
    <text evidence="1">Belongs to the leucine-binding protein family.</text>
</comment>
<dbReference type="InterPro" id="IPR028081">
    <property type="entry name" value="Leu-bd"/>
</dbReference>
<dbReference type="AlphaFoldDB" id="A0A4P6EMX1"/>
<evidence type="ECO:0000256" key="1">
    <source>
        <dbReference type="ARBA" id="ARBA00010062"/>
    </source>
</evidence>